<keyword evidence="2" id="KW-0812">Transmembrane</keyword>
<keyword evidence="2" id="KW-1133">Transmembrane helix</keyword>
<evidence type="ECO:0000256" key="2">
    <source>
        <dbReference type="SAM" id="Phobius"/>
    </source>
</evidence>
<keyword evidence="2" id="KW-0472">Membrane</keyword>
<evidence type="ECO:0000313" key="3">
    <source>
        <dbReference type="EMBL" id="VYS96900.1"/>
    </source>
</evidence>
<dbReference type="AlphaFoldDB" id="A0A6N2SYN0"/>
<sequence length="149" mass="17208">MENNYENAPQEETQSTQPAPQNEESTNSEYSNSNENMNQNYQYSYGNNEYQPNGYDNQNGSNQYNQPDKSVMSMGDWLITLLALLIPCAGIILYFVWAFGKNENENRKNYCRAYLIYWAITTVLGIIVFIFFGAMIFNMISGSGYYGYY</sequence>
<evidence type="ECO:0000256" key="1">
    <source>
        <dbReference type="SAM" id="MobiDB-lite"/>
    </source>
</evidence>
<feature type="region of interest" description="Disordered" evidence="1">
    <location>
        <begin position="1"/>
        <end position="65"/>
    </location>
</feature>
<name>A0A6N2SYN0_9FIRM</name>
<protein>
    <submittedName>
        <fullName evidence="3">Uncharacterized protein</fullName>
    </submittedName>
</protein>
<reference evidence="3" key="1">
    <citation type="submission" date="2019-11" db="EMBL/GenBank/DDBJ databases">
        <authorList>
            <person name="Feng L."/>
        </authorList>
    </citation>
    <scope>NUCLEOTIDE SEQUENCE</scope>
    <source>
        <strain evidence="3">CnexileLFYP112</strain>
    </source>
</reference>
<feature type="compositionally biased region" description="Low complexity" evidence="1">
    <location>
        <begin position="21"/>
        <end position="45"/>
    </location>
</feature>
<feature type="compositionally biased region" description="Polar residues" evidence="1">
    <location>
        <begin position="46"/>
        <end position="65"/>
    </location>
</feature>
<feature type="transmembrane region" description="Helical" evidence="2">
    <location>
        <begin position="115"/>
        <end position="140"/>
    </location>
</feature>
<feature type="transmembrane region" description="Helical" evidence="2">
    <location>
        <begin position="77"/>
        <end position="99"/>
    </location>
</feature>
<proteinExistence type="predicted"/>
<feature type="compositionally biased region" description="Polar residues" evidence="1">
    <location>
        <begin position="1"/>
        <end position="20"/>
    </location>
</feature>
<organism evidence="3">
    <name type="scientific">[Clostridium] nexile</name>
    <dbReference type="NCBI Taxonomy" id="29361"/>
    <lineage>
        <taxon>Bacteria</taxon>
        <taxon>Bacillati</taxon>
        <taxon>Bacillota</taxon>
        <taxon>Clostridia</taxon>
        <taxon>Lachnospirales</taxon>
        <taxon>Lachnospiraceae</taxon>
        <taxon>Tyzzerella</taxon>
    </lineage>
</organism>
<gene>
    <name evidence="3" type="ORF">CNLFYP112_01491</name>
</gene>
<accession>A0A6N2SYN0</accession>
<dbReference type="EMBL" id="CACRTG010000008">
    <property type="protein sequence ID" value="VYS96900.1"/>
    <property type="molecule type" value="Genomic_DNA"/>
</dbReference>